<evidence type="ECO:0000259" key="13">
    <source>
        <dbReference type="PROSITE" id="PS51462"/>
    </source>
</evidence>
<keyword evidence="3" id="KW-0515">Mutator protein</keyword>
<sequence>MTGGEERPALAELERQHLTRRCCVTLTIPLLAEPEALSPVRHRIGAYFELWGLPELAEVARLCVSELLTNAIVHVGPGTPVTLHASMARPRPRLSLTDPAPGALPLLQRAEDDAESGRGLALLDALTLRCGVDSGKHSKTVWCELDSRPNLATSASRLPTMTDEANPPRVVVGGAICDQGRLLAARRTAPPALAGRWELPGGKVEPGETPDQALVRELHEELGIEIEAIARVPGEWPLKQDLVLHVWQARLLKGEPQPLQDHDELRWLAPDEAFDVDWLDQDRPAVGAVMEALTRPASQQP</sequence>
<gene>
    <name evidence="14" type="ORF">G4Z16_18050</name>
</gene>
<dbReference type="GO" id="GO:0006260">
    <property type="term" value="P:DNA replication"/>
    <property type="evidence" value="ECO:0007669"/>
    <property type="project" value="UniProtKB-KW"/>
</dbReference>
<dbReference type="Proteomes" id="UP000595046">
    <property type="component" value="Chromosome"/>
</dbReference>
<dbReference type="Gene3D" id="3.30.565.10">
    <property type="entry name" value="Histidine kinase-like ATPase, C-terminal domain"/>
    <property type="match status" value="1"/>
</dbReference>
<dbReference type="PANTHER" id="PTHR47707">
    <property type="entry name" value="8-OXO-DGTP DIPHOSPHATASE"/>
    <property type="match status" value="1"/>
</dbReference>
<evidence type="ECO:0000256" key="5">
    <source>
        <dbReference type="ARBA" id="ARBA00022723"/>
    </source>
</evidence>
<dbReference type="GO" id="GO:0046872">
    <property type="term" value="F:metal ion binding"/>
    <property type="evidence" value="ECO:0007669"/>
    <property type="project" value="UniProtKB-KW"/>
</dbReference>
<feature type="domain" description="Nudix hydrolase" evidence="13">
    <location>
        <begin position="167"/>
        <end position="293"/>
    </location>
</feature>
<dbReference type="InterPro" id="IPR000086">
    <property type="entry name" value="NUDIX_hydrolase_dom"/>
</dbReference>
<dbReference type="AlphaFoldDB" id="A0A7T1WTA7"/>
<dbReference type="SUPFAM" id="SSF55874">
    <property type="entry name" value="ATPase domain of HSP90 chaperone/DNA topoisomerase II/histidine kinase"/>
    <property type="match status" value="1"/>
</dbReference>
<accession>A0A7T1WTA7</accession>
<dbReference type="PROSITE" id="PS51462">
    <property type="entry name" value="NUDIX"/>
    <property type="match status" value="1"/>
</dbReference>
<evidence type="ECO:0000256" key="9">
    <source>
        <dbReference type="ARBA" id="ARBA00023204"/>
    </source>
</evidence>
<evidence type="ECO:0000256" key="4">
    <source>
        <dbReference type="ARBA" id="ARBA00022705"/>
    </source>
</evidence>
<dbReference type="GO" id="GO:0044716">
    <property type="term" value="F:8-oxo-GDP phosphatase activity"/>
    <property type="evidence" value="ECO:0007669"/>
    <property type="project" value="TreeGrafter"/>
</dbReference>
<dbReference type="GO" id="GO:0006281">
    <property type="term" value="P:DNA repair"/>
    <property type="evidence" value="ECO:0007669"/>
    <property type="project" value="UniProtKB-KW"/>
</dbReference>
<dbReference type="InterPro" id="IPR003594">
    <property type="entry name" value="HATPase_dom"/>
</dbReference>
<dbReference type="InterPro" id="IPR047127">
    <property type="entry name" value="MutT-like"/>
</dbReference>
<dbReference type="PANTHER" id="PTHR47707:SF1">
    <property type="entry name" value="NUDIX HYDROLASE FAMILY PROTEIN"/>
    <property type="match status" value="1"/>
</dbReference>
<keyword evidence="4" id="KW-0235">DNA replication</keyword>
<dbReference type="GO" id="GO:0008413">
    <property type="term" value="F:8-oxo-7,8-dihydroguanosine triphosphate pyrophosphatase activity"/>
    <property type="evidence" value="ECO:0007669"/>
    <property type="project" value="TreeGrafter"/>
</dbReference>
<dbReference type="KEGG" id="sbat:G4Z16_18050"/>
<evidence type="ECO:0000256" key="2">
    <source>
        <dbReference type="ARBA" id="ARBA00005582"/>
    </source>
</evidence>
<evidence type="ECO:0000256" key="6">
    <source>
        <dbReference type="ARBA" id="ARBA00022763"/>
    </source>
</evidence>
<dbReference type="EC" id="3.6.1.55" evidence="11"/>
<comment type="catalytic activity">
    <reaction evidence="10">
        <text>8-oxo-dGTP + H2O = 8-oxo-dGMP + diphosphate + H(+)</text>
        <dbReference type="Rhea" id="RHEA:31575"/>
        <dbReference type="ChEBI" id="CHEBI:15377"/>
        <dbReference type="ChEBI" id="CHEBI:15378"/>
        <dbReference type="ChEBI" id="CHEBI:33019"/>
        <dbReference type="ChEBI" id="CHEBI:63224"/>
        <dbReference type="ChEBI" id="CHEBI:77896"/>
        <dbReference type="EC" id="3.6.1.55"/>
    </reaction>
</comment>
<evidence type="ECO:0000256" key="8">
    <source>
        <dbReference type="ARBA" id="ARBA00022842"/>
    </source>
</evidence>
<dbReference type="GO" id="GO:0035539">
    <property type="term" value="F:8-oxo-7,8-dihydrodeoxyguanosine triphosphate pyrophosphatase activity"/>
    <property type="evidence" value="ECO:0007669"/>
    <property type="project" value="UniProtKB-EC"/>
</dbReference>
<dbReference type="CDD" id="cd03425">
    <property type="entry name" value="NUDIX_MutT_NudA_like"/>
    <property type="match status" value="1"/>
</dbReference>
<dbReference type="GO" id="GO:0044715">
    <property type="term" value="F:8-oxo-dGDP phosphatase activity"/>
    <property type="evidence" value="ECO:0007669"/>
    <property type="project" value="TreeGrafter"/>
</dbReference>
<keyword evidence="8" id="KW-0460">Magnesium</keyword>
<evidence type="ECO:0000256" key="7">
    <source>
        <dbReference type="ARBA" id="ARBA00022801"/>
    </source>
</evidence>
<reference evidence="15" key="1">
    <citation type="submission" date="2020-02" db="EMBL/GenBank/DDBJ databases">
        <title>Streptomyces sp. ASO4wet.</title>
        <authorList>
            <person name="Risdian C."/>
            <person name="Landwehr W."/>
            <person name="Schupp P."/>
            <person name="Wink J."/>
        </authorList>
    </citation>
    <scope>NUCLEOTIDE SEQUENCE [LARGE SCALE GENOMIC DNA]</scope>
    <source>
        <strain evidence="15">ASO4wet</strain>
    </source>
</reference>
<evidence type="ECO:0000313" key="14">
    <source>
        <dbReference type="EMBL" id="QPP07992.1"/>
    </source>
</evidence>
<name>A0A7T1WTA7_9ACTN</name>
<evidence type="ECO:0000256" key="10">
    <source>
        <dbReference type="ARBA" id="ARBA00035861"/>
    </source>
</evidence>
<dbReference type="Pfam" id="PF13581">
    <property type="entry name" value="HATPase_c_2"/>
    <property type="match status" value="1"/>
</dbReference>
<dbReference type="InterPro" id="IPR015797">
    <property type="entry name" value="NUDIX_hydrolase-like_dom_sf"/>
</dbReference>
<keyword evidence="7 12" id="KW-0378">Hydrolase</keyword>
<dbReference type="InterPro" id="IPR020476">
    <property type="entry name" value="Nudix_hydrolase"/>
</dbReference>
<evidence type="ECO:0000256" key="3">
    <source>
        <dbReference type="ARBA" id="ARBA00022457"/>
    </source>
</evidence>
<evidence type="ECO:0000313" key="15">
    <source>
        <dbReference type="Proteomes" id="UP000595046"/>
    </source>
</evidence>
<dbReference type="SUPFAM" id="SSF55811">
    <property type="entry name" value="Nudix"/>
    <property type="match status" value="1"/>
</dbReference>
<dbReference type="Gene3D" id="3.90.79.10">
    <property type="entry name" value="Nucleoside Triphosphate Pyrophosphohydrolase"/>
    <property type="match status" value="1"/>
</dbReference>
<keyword evidence="5" id="KW-0479">Metal-binding</keyword>
<evidence type="ECO:0000256" key="12">
    <source>
        <dbReference type="RuleBase" id="RU003476"/>
    </source>
</evidence>
<protein>
    <recommendedName>
        <fullName evidence="11">8-oxo-dGTP diphosphatase</fullName>
        <ecNumber evidence="11">3.6.1.55</ecNumber>
    </recommendedName>
</protein>
<dbReference type="InterPro" id="IPR020084">
    <property type="entry name" value="NUDIX_hydrolase_CS"/>
</dbReference>
<keyword evidence="9" id="KW-0234">DNA repair</keyword>
<comment type="cofactor">
    <cofactor evidence="1">
        <name>Mg(2+)</name>
        <dbReference type="ChEBI" id="CHEBI:18420"/>
    </cofactor>
</comment>
<keyword evidence="6" id="KW-0227">DNA damage</keyword>
<dbReference type="PRINTS" id="PR00502">
    <property type="entry name" value="NUDIXFAMILY"/>
</dbReference>
<organism evidence="14 15">
    <name type="scientific">Streptomyces bathyalis</name>
    <dbReference type="NCBI Taxonomy" id="2710756"/>
    <lineage>
        <taxon>Bacteria</taxon>
        <taxon>Bacillati</taxon>
        <taxon>Actinomycetota</taxon>
        <taxon>Actinomycetes</taxon>
        <taxon>Kitasatosporales</taxon>
        <taxon>Streptomycetaceae</taxon>
        <taxon>Streptomyces</taxon>
    </lineage>
</organism>
<dbReference type="PROSITE" id="PS00893">
    <property type="entry name" value="NUDIX_BOX"/>
    <property type="match status" value="1"/>
</dbReference>
<dbReference type="EMBL" id="CP048882">
    <property type="protein sequence ID" value="QPP07992.1"/>
    <property type="molecule type" value="Genomic_DNA"/>
</dbReference>
<evidence type="ECO:0000256" key="1">
    <source>
        <dbReference type="ARBA" id="ARBA00001946"/>
    </source>
</evidence>
<evidence type="ECO:0000256" key="11">
    <source>
        <dbReference type="ARBA" id="ARBA00038905"/>
    </source>
</evidence>
<comment type="similarity">
    <text evidence="2 12">Belongs to the Nudix hydrolase family.</text>
</comment>
<proteinExistence type="inferred from homology"/>
<keyword evidence="15" id="KW-1185">Reference proteome</keyword>
<dbReference type="InterPro" id="IPR036890">
    <property type="entry name" value="HATPase_C_sf"/>
</dbReference>
<dbReference type="CDD" id="cd16936">
    <property type="entry name" value="HATPase_RsbW-like"/>
    <property type="match status" value="1"/>
</dbReference>
<dbReference type="Pfam" id="PF00293">
    <property type="entry name" value="NUDIX"/>
    <property type="match status" value="1"/>
</dbReference>